<dbReference type="GO" id="GO:0005737">
    <property type="term" value="C:cytoplasm"/>
    <property type="evidence" value="ECO:0007669"/>
    <property type="project" value="UniProtKB-SubCell"/>
</dbReference>
<evidence type="ECO:0000256" key="2">
    <source>
        <dbReference type="ARBA" id="ARBA00009695"/>
    </source>
</evidence>
<dbReference type="EMBL" id="LCKS01000004">
    <property type="protein sequence ID" value="KKU03017.1"/>
    <property type="molecule type" value="Genomic_DNA"/>
</dbReference>
<dbReference type="InterPro" id="IPR003783">
    <property type="entry name" value="Regulatory_RecX"/>
</dbReference>
<comment type="subcellular location">
    <subcellularLocation>
        <location evidence="1 5">Cytoplasm</location>
    </subcellularLocation>
</comment>
<dbReference type="GO" id="GO:0006282">
    <property type="term" value="P:regulation of DNA repair"/>
    <property type="evidence" value="ECO:0007669"/>
    <property type="project" value="UniProtKB-UniRule"/>
</dbReference>
<evidence type="ECO:0000259" key="6">
    <source>
        <dbReference type="Pfam" id="PF21982"/>
    </source>
</evidence>
<dbReference type="InterPro" id="IPR053926">
    <property type="entry name" value="RecX_HTH_1st"/>
</dbReference>
<comment type="caution">
    <text evidence="7">The sequence shown here is derived from an EMBL/GenBank/DDBJ whole genome shotgun (WGS) entry which is preliminary data.</text>
</comment>
<feature type="domain" description="RecX first three-helical" evidence="6">
    <location>
        <begin position="20"/>
        <end position="58"/>
    </location>
</feature>
<gene>
    <name evidence="5" type="primary">recX</name>
    <name evidence="7" type="ORF">UX05_C0004G0026</name>
</gene>
<dbReference type="PANTHER" id="PTHR33602">
    <property type="entry name" value="REGULATORY PROTEIN RECX FAMILY PROTEIN"/>
    <property type="match status" value="1"/>
</dbReference>
<dbReference type="Proteomes" id="UP000034264">
    <property type="component" value="Unassembled WGS sequence"/>
</dbReference>
<protein>
    <recommendedName>
        <fullName evidence="3 5">Regulatory protein RecX</fullName>
    </recommendedName>
</protein>
<dbReference type="Pfam" id="PF21982">
    <property type="entry name" value="RecX_HTH1"/>
    <property type="match status" value="1"/>
</dbReference>
<dbReference type="Gene3D" id="1.10.10.10">
    <property type="entry name" value="Winged helix-like DNA-binding domain superfamily/Winged helix DNA-binding domain"/>
    <property type="match status" value="2"/>
</dbReference>
<dbReference type="PANTHER" id="PTHR33602:SF1">
    <property type="entry name" value="REGULATORY PROTEIN RECX FAMILY PROTEIN"/>
    <property type="match status" value="1"/>
</dbReference>
<dbReference type="InterPro" id="IPR036388">
    <property type="entry name" value="WH-like_DNA-bd_sf"/>
</dbReference>
<evidence type="ECO:0000256" key="1">
    <source>
        <dbReference type="ARBA" id="ARBA00004496"/>
    </source>
</evidence>
<proteinExistence type="inferred from homology"/>
<dbReference type="AlphaFoldDB" id="A0A0G1M4I0"/>
<evidence type="ECO:0000256" key="4">
    <source>
        <dbReference type="ARBA" id="ARBA00022490"/>
    </source>
</evidence>
<evidence type="ECO:0000256" key="5">
    <source>
        <dbReference type="HAMAP-Rule" id="MF_01114"/>
    </source>
</evidence>
<evidence type="ECO:0000313" key="7">
    <source>
        <dbReference type="EMBL" id="KKU03017.1"/>
    </source>
</evidence>
<reference evidence="7 8" key="1">
    <citation type="journal article" date="2015" name="Nature">
        <title>rRNA introns, odd ribosomes, and small enigmatic genomes across a large radiation of phyla.</title>
        <authorList>
            <person name="Brown C.T."/>
            <person name="Hug L.A."/>
            <person name="Thomas B.C."/>
            <person name="Sharon I."/>
            <person name="Castelle C.J."/>
            <person name="Singh A."/>
            <person name="Wilkins M.J."/>
            <person name="Williams K.H."/>
            <person name="Banfield J.F."/>
        </authorList>
    </citation>
    <scope>NUCLEOTIDE SEQUENCE [LARGE SCALE GENOMIC DNA]</scope>
</reference>
<evidence type="ECO:0000256" key="3">
    <source>
        <dbReference type="ARBA" id="ARBA00018111"/>
    </source>
</evidence>
<sequence length="156" mass="18232">MIPKKLSPNKWEKLKKNNSALNSGLRLLSRRPYSEKEVSEHLARHWPKSDVAAAITKLKDLKFIDDAAFAAWYQESRLRARPMSAKLLAFELKRKGLEIRNLKLEISEPELARQALSKKKNLSWKQAARFLASRGFSWDVIEQILKKRYNDDHVNY</sequence>
<keyword evidence="4 5" id="KW-0963">Cytoplasm</keyword>
<comment type="function">
    <text evidence="5">Modulates RecA activity.</text>
</comment>
<accession>A0A0G1M4I0</accession>
<evidence type="ECO:0000313" key="8">
    <source>
        <dbReference type="Proteomes" id="UP000034264"/>
    </source>
</evidence>
<name>A0A0G1M4I0_9BACT</name>
<organism evidence="7 8">
    <name type="scientific">Candidatus Amesbacteria bacterium GW2011_GWC2_45_19</name>
    <dbReference type="NCBI Taxonomy" id="1618366"/>
    <lineage>
        <taxon>Bacteria</taxon>
        <taxon>Candidatus Amesiibacteriota</taxon>
    </lineage>
</organism>
<dbReference type="HAMAP" id="MF_01114">
    <property type="entry name" value="RecX"/>
    <property type="match status" value="1"/>
</dbReference>
<comment type="similarity">
    <text evidence="2 5">Belongs to the RecX family.</text>
</comment>